<evidence type="ECO:0000313" key="7">
    <source>
        <dbReference type="EMBL" id="MFF3570792.1"/>
    </source>
</evidence>
<dbReference type="Gene3D" id="1.20.5.1930">
    <property type="match status" value="1"/>
</dbReference>
<reference evidence="7 8" key="1">
    <citation type="submission" date="2024-10" db="EMBL/GenBank/DDBJ databases">
        <title>The Natural Products Discovery Center: Release of the First 8490 Sequenced Strains for Exploring Actinobacteria Biosynthetic Diversity.</title>
        <authorList>
            <person name="Kalkreuter E."/>
            <person name="Kautsar S.A."/>
            <person name="Yang D."/>
            <person name="Bader C.D."/>
            <person name="Teijaro C.N."/>
            <person name="Fluegel L."/>
            <person name="Davis C.M."/>
            <person name="Simpson J.R."/>
            <person name="Lauterbach L."/>
            <person name="Steele A.D."/>
            <person name="Gui C."/>
            <person name="Meng S."/>
            <person name="Li G."/>
            <person name="Viehrig K."/>
            <person name="Ye F."/>
            <person name="Su P."/>
            <person name="Kiefer A.F."/>
            <person name="Nichols A."/>
            <person name="Cepeda A.J."/>
            <person name="Yan W."/>
            <person name="Fan B."/>
            <person name="Jiang Y."/>
            <person name="Adhikari A."/>
            <person name="Zheng C.-J."/>
            <person name="Schuster L."/>
            <person name="Cowan T.M."/>
            <person name="Smanski M.J."/>
            <person name="Chevrette M.G."/>
            <person name="De Carvalho L.P.S."/>
            <person name="Shen B."/>
        </authorList>
    </citation>
    <scope>NUCLEOTIDE SEQUENCE [LARGE SCALE GENOMIC DNA]</scope>
    <source>
        <strain evidence="7 8">NPDC002593</strain>
    </source>
</reference>
<keyword evidence="2 7" id="KW-0418">Kinase</keyword>
<dbReference type="EMBL" id="JBIAQY010000008">
    <property type="protein sequence ID" value="MFF3570792.1"/>
    <property type="molecule type" value="Genomic_DNA"/>
</dbReference>
<keyword evidence="1" id="KW-0808">Transferase</keyword>
<dbReference type="Pfam" id="PF02518">
    <property type="entry name" value="HATPase_c"/>
    <property type="match status" value="1"/>
</dbReference>
<sequence>MPVRAWFAAVLRPISGVLDRLAGVGTPDVSPVRRGWFGAVMATVWLFGLFAPITQRWSEGQHLRAGIAGACVIVFGAVVALSFMLLPQPGWDGGLLIRTVDRRAWLILGVLGALSVATLLLLGGPGVATLTYLATMSIFLLPSRESARFVFTYAILMLVVPMMVPSWRFGGVPFYLAAIPVLIWGGREIGIRRRRTVELERRQRAEMAIMEDRNRVARDVHDILGHSLTVITVKTELALRLIDLDPERARAEMSDVERLAREALAGVRDTVGGLREVSLAGELANVRTALGAAGIEAELPDGDFGDYRPIFGWVLREAVTNVVRHSAASRCTVRVSPSRIEVIDDGTGLRRNAEFGSGLAGLRERVRAEGGALTLAAAPGGGLRVSADFPE</sequence>
<dbReference type="InterPro" id="IPR011712">
    <property type="entry name" value="Sig_transdc_His_kin_sub3_dim/P"/>
</dbReference>
<dbReference type="GO" id="GO:0016301">
    <property type="term" value="F:kinase activity"/>
    <property type="evidence" value="ECO:0007669"/>
    <property type="project" value="UniProtKB-KW"/>
</dbReference>
<dbReference type="InterPro" id="IPR050482">
    <property type="entry name" value="Sensor_HK_TwoCompSys"/>
</dbReference>
<dbReference type="CDD" id="cd16917">
    <property type="entry name" value="HATPase_UhpB-NarQ-NarX-like"/>
    <property type="match status" value="1"/>
</dbReference>
<feature type="transmembrane region" description="Helical" evidence="4">
    <location>
        <begin position="170"/>
        <end position="186"/>
    </location>
</feature>
<protein>
    <submittedName>
        <fullName evidence="7">Sensor histidine kinase</fullName>
    </submittedName>
</protein>
<feature type="domain" description="Signal transduction histidine kinase subgroup 3 dimerisation and phosphoacceptor" evidence="6">
    <location>
        <begin position="213"/>
        <end position="278"/>
    </location>
</feature>
<feature type="transmembrane region" description="Helical" evidence="4">
    <location>
        <begin position="146"/>
        <end position="164"/>
    </location>
</feature>
<evidence type="ECO:0000256" key="2">
    <source>
        <dbReference type="ARBA" id="ARBA00022777"/>
    </source>
</evidence>
<organism evidence="7 8">
    <name type="scientific">Nocardia jiangxiensis</name>
    <dbReference type="NCBI Taxonomy" id="282685"/>
    <lineage>
        <taxon>Bacteria</taxon>
        <taxon>Bacillati</taxon>
        <taxon>Actinomycetota</taxon>
        <taxon>Actinomycetes</taxon>
        <taxon>Mycobacteriales</taxon>
        <taxon>Nocardiaceae</taxon>
        <taxon>Nocardia</taxon>
    </lineage>
</organism>
<evidence type="ECO:0000259" key="5">
    <source>
        <dbReference type="Pfam" id="PF02518"/>
    </source>
</evidence>
<gene>
    <name evidence="7" type="ORF">ACFYXQ_23695</name>
</gene>
<feature type="transmembrane region" description="Helical" evidence="4">
    <location>
        <begin position="106"/>
        <end position="134"/>
    </location>
</feature>
<evidence type="ECO:0000256" key="4">
    <source>
        <dbReference type="SAM" id="Phobius"/>
    </source>
</evidence>
<dbReference type="RefSeq" id="WP_387404969.1">
    <property type="nucleotide sequence ID" value="NZ_JBIAQY010000008.1"/>
</dbReference>
<feature type="transmembrane region" description="Helical" evidence="4">
    <location>
        <begin position="35"/>
        <end position="53"/>
    </location>
</feature>
<feature type="transmembrane region" description="Helical" evidence="4">
    <location>
        <begin position="65"/>
        <end position="86"/>
    </location>
</feature>
<keyword evidence="4" id="KW-0812">Transmembrane</keyword>
<dbReference type="InterPro" id="IPR003594">
    <property type="entry name" value="HATPase_dom"/>
</dbReference>
<dbReference type="Proteomes" id="UP001601992">
    <property type="component" value="Unassembled WGS sequence"/>
</dbReference>
<dbReference type="InterPro" id="IPR036890">
    <property type="entry name" value="HATPase_C_sf"/>
</dbReference>
<keyword evidence="4" id="KW-0472">Membrane</keyword>
<keyword evidence="3" id="KW-0902">Two-component regulatory system</keyword>
<proteinExistence type="predicted"/>
<dbReference type="Pfam" id="PF07730">
    <property type="entry name" value="HisKA_3"/>
    <property type="match status" value="1"/>
</dbReference>
<keyword evidence="8" id="KW-1185">Reference proteome</keyword>
<dbReference type="PANTHER" id="PTHR24421">
    <property type="entry name" value="NITRATE/NITRITE SENSOR PROTEIN NARX-RELATED"/>
    <property type="match status" value="1"/>
</dbReference>
<dbReference type="Gene3D" id="3.30.565.10">
    <property type="entry name" value="Histidine kinase-like ATPase, C-terminal domain"/>
    <property type="match status" value="1"/>
</dbReference>
<dbReference type="PANTHER" id="PTHR24421:SF63">
    <property type="entry name" value="SENSOR HISTIDINE KINASE DESK"/>
    <property type="match status" value="1"/>
</dbReference>
<feature type="domain" description="Histidine kinase/HSP90-like ATPase" evidence="5">
    <location>
        <begin position="314"/>
        <end position="390"/>
    </location>
</feature>
<evidence type="ECO:0000313" key="8">
    <source>
        <dbReference type="Proteomes" id="UP001601992"/>
    </source>
</evidence>
<evidence type="ECO:0000256" key="3">
    <source>
        <dbReference type="ARBA" id="ARBA00023012"/>
    </source>
</evidence>
<comment type="caution">
    <text evidence="7">The sequence shown here is derived from an EMBL/GenBank/DDBJ whole genome shotgun (WGS) entry which is preliminary data.</text>
</comment>
<dbReference type="SUPFAM" id="SSF55874">
    <property type="entry name" value="ATPase domain of HSP90 chaperone/DNA topoisomerase II/histidine kinase"/>
    <property type="match status" value="1"/>
</dbReference>
<evidence type="ECO:0000259" key="6">
    <source>
        <dbReference type="Pfam" id="PF07730"/>
    </source>
</evidence>
<name>A0ABW6S3C0_9NOCA</name>
<accession>A0ABW6S3C0</accession>
<keyword evidence="4" id="KW-1133">Transmembrane helix</keyword>
<evidence type="ECO:0000256" key="1">
    <source>
        <dbReference type="ARBA" id="ARBA00022679"/>
    </source>
</evidence>